<name>A0AAI9TBH4_PENTH</name>
<reference evidence="1" key="1">
    <citation type="submission" date="2015-06" db="EMBL/GenBank/DDBJ databases">
        <authorList>
            <person name="Nguyen H."/>
        </authorList>
    </citation>
    <scope>NUCLEOTIDE SEQUENCE</scope>
    <source>
        <strain evidence="1">DAOM 180753</strain>
    </source>
</reference>
<sequence length="109" mass="12179">MSEASPCDRTYIYDSSLSPFLSSSSSRARQSIHTVISPFYFHLDRIAITCSIQYAKFKLKLAYMVSMSAEGSSLPPTMITLFPFSPMCPGMCHLVRKTSYPVSSSYPRS</sequence>
<gene>
    <name evidence="1" type="ORF">VN97_g9111</name>
</gene>
<proteinExistence type="predicted"/>
<evidence type="ECO:0000313" key="2">
    <source>
        <dbReference type="Proteomes" id="UP001227192"/>
    </source>
</evidence>
<accession>A0AAI9TBH4</accession>
<comment type="caution">
    <text evidence="1">The sequence shown here is derived from an EMBL/GenBank/DDBJ whole genome shotgun (WGS) entry which is preliminary data.</text>
</comment>
<dbReference type="AlphaFoldDB" id="A0AAI9TBH4"/>
<organism evidence="1 2">
    <name type="scientific">Penicillium thymicola</name>
    <dbReference type="NCBI Taxonomy" id="293382"/>
    <lineage>
        <taxon>Eukaryota</taxon>
        <taxon>Fungi</taxon>
        <taxon>Dikarya</taxon>
        <taxon>Ascomycota</taxon>
        <taxon>Pezizomycotina</taxon>
        <taxon>Eurotiomycetes</taxon>
        <taxon>Eurotiomycetidae</taxon>
        <taxon>Eurotiales</taxon>
        <taxon>Aspergillaceae</taxon>
        <taxon>Penicillium</taxon>
    </lineage>
</organism>
<dbReference type="Proteomes" id="UP001227192">
    <property type="component" value="Unassembled WGS sequence"/>
</dbReference>
<protein>
    <submittedName>
        <fullName evidence="1">Uncharacterized protein</fullName>
    </submittedName>
</protein>
<reference evidence="1" key="2">
    <citation type="journal article" date="2016" name="Fungal Biol.">
        <title>Ochratoxin A production by Penicillium thymicola.</title>
        <authorList>
            <person name="Nguyen H.D.T."/>
            <person name="McMullin D.R."/>
            <person name="Ponomareva E."/>
            <person name="Riley R."/>
            <person name="Pomraning K.R."/>
            <person name="Baker S.E."/>
            <person name="Seifert K.A."/>
        </authorList>
    </citation>
    <scope>NUCLEOTIDE SEQUENCE</scope>
    <source>
        <strain evidence="1">DAOM 180753</strain>
    </source>
</reference>
<evidence type="ECO:0000313" key="1">
    <source>
        <dbReference type="EMBL" id="KAJ9484270.1"/>
    </source>
</evidence>
<dbReference type="EMBL" id="LACB01000355">
    <property type="protein sequence ID" value="KAJ9484270.1"/>
    <property type="molecule type" value="Genomic_DNA"/>
</dbReference>
<keyword evidence="2" id="KW-1185">Reference proteome</keyword>